<dbReference type="AlphaFoldDB" id="A0A1L7WVC5"/>
<organism evidence="1 2">
    <name type="scientific">Phialocephala subalpina</name>
    <dbReference type="NCBI Taxonomy" id="576137"/>
    <lineage>
        <taxon>Eukaryota</taxon>
        <taxon>Fungi</taxon>
        <taxon>Dikarya</taxon>
        <taxon>Ascomycota</taxon>
        <taxon>Pezizomycotina</taxon>
        <taxon>Leotiomycetes</taxon>
        <taxon>Helotiales</taxon>
        <taxon>Mollisiaceae</taxon>
        <taxon>Phialocephala</taxon>
        <taxon>Phialocephala fortinii species complex</taxon>
    </lineage>
</organism>
<proteinExistence type="predicted"/>
<dbReference type="EMBL" id="FJOG01000008">
    <property type="protein sequence ID" value="CZR56717.1"/>
    <property type="molecule type" value="Genomic_DNA"/>
</dbReference>
<evidence type="ECO:0000313" key="2">
    <source>
        <dbReference type="Proteomes" id="UP000184330"/>
    </source>
</evidence>
<sequence>MAAVVAPAAPAGGPQHLPNDVLLMIYQRQDAKPVIETYKCFARTRHLQLSINRFSRAQYIIRHPDTLRLNNSQSVVYFNRVTDAVYFDGLSFYNLWHYIRYHRPSLDRQTTLGGLQGFPNIQILGSYWLVGGTSNRAGLAHLRAAGQQVLTGLLRVRLLGDRGILPVGTGGPGIFGRTMATRIDMRSQAQLEEFAVCLLRGQERFRADQRVIIRAEKPRILPRVAIFYAVRATALGILEGP</sequence>
<accession>A0A1L7WVC5</accession>
<reference evidence="1 2" key="1">
    <citation type="submission" date="2016-03" db="EMBL/GenBank/DDBJ databases">
        <authorList>
            <person name="Ploux O."/>
        </authorList>
    </citation>
    <scope>NUCLEOTIDE SEQUENCE [LARGE SCALE GENOMIC DNA]</scope>
    <source>
        <strain evidence="1 2">UAMH 11012</strain>
    </source>
</reference>
<dbReference type="Proteomes" id="UP000184330">
    <property type="component" value="Unassembled WGS sequence"/>
</dbReference>
<name>A0A1L7WVC5_9HELO</name>
<keyword evidence="2" id="KW-1185">Reference proteome</keyword>
<protein>
    <submittedName>
        <fullName evidence="1">Uncharacterized protein</fullName>
    </submittedName>
</protein>
<evidence type="ECO:0000313" key="1">
    <source>
        <dbReference type="EMBL" id="CZR56717.1"/>
    </source>
</evidence>
<gene>
    <name evidence="1" type="ORF">PAC_06606</name>
</gene>
<dbReference type="OrthoDB" id="3548310at2759"/>